<evidence type="ECO:0000313" key="4">
    <source>
        <dbReference type="Proteomes" id="UP000091956"/>
    </source>
</evidence>
<feature type="compositionally biased region" description="Basic and acidic residues" evidence="1">
    <location>
        <begin position="225"/>
        <end position="236"/>
    </location>
</feature>
<protein>
    <recommendedName>
        <fullName evidence="2">BRCT domain-containing protein</fullName>
    </recommendedName>
</protein>
<feature type="compositionally biased region" description="Polar residues" evidence="1">
    <location>
        <begin position="897"/>
        <end position="912"/>
    </location>
</feature>
<organism evidence="3 4">
    <name type="scientific">Pseudogymnoascus verrucosus</name>
    <dbReference type="NCBI Taxonomy" id="342668"/>
    <lineage>
        <taxon>Eukaryota</taxon>
        <taxon>Fungi</taxon>
        <taxon>Dikarya</taxon>
        <taxon>Ascomycota</taxon>
        <taxon>Pezizomycotina</taxon>
        <taxon>Leotiomycetes</taxon>
        <taxon>Thelebolales</taxon>
        <taxon>Thelebolaceae</taxon>
        <taxon>Pseudogymnoascus</taxon>
    </lineage>
</organism>
<gene>
    <name evidence="3" type="ORF">VE01_03624</name>
</gene>
<dbReference type="Proteomes" id="UP000091956">
    <property type="component" value="Unassembled WGS sequence"/>
</dbReference>
<feature type="compositionally biased region" description="Acidic residues" evidence="1">
    <location>
        <begin position="56"/>
        <end position="68"/>
    </location>
</feature>
<evidence type="ECO:0000313" key="3">
    <source>
        <dbReference type="EMBL" id="OBT98651.1"/>
    </source>
</evidence>
<sequence>MDPEASPPKRVTRARAAAKKAPVDNGIKVATAAAKAKATRTMPPAMTKRKTRADEAANDDDNNEDELTAPEPEKPRATRGRPRKAAMVQAEPEPEIEKEAAVVVPKTRGRPKKAVEEKEVEAAPAVEAPRTRARGRKVAVADEQAPPPVSEAPKRIVRGRLATVTKPTAAPKKSVKFQDTAELDKENAIPTTKGKAPVATVTGLRAKPVRKPAAAPRVTRGRARATSESDQAKEKSPLSPKKVTQVAVAKDVSSDDELATMVKTPMKPLMKSPMKPPTNILSPAKRLDFTTSIVANRAVSAQQDLTSSMMASPARRIPQSPWRGTLGESPKRTGLGEAVRSPFKSSMPPSSSTKPSFKASLLQSPAKRPPSPTKISAGGSPTRTVSGNLFNATPKPNTFSISRFTTPRTLTKSAFRPGRVPFSSAVKPATESRLLGKDQAPADRASIKPFPGRLSAVLPRHADPTMDEAEVPAGSTTPKSPVDNTEEDEFALNVLVEESTTMECDDDVAAMVVEELQSTTPSASPSSYSIGSFGLRPEQDDPFQDSDSEDELASASPLYSPSPISALKMSSKDFAMLSTPKKLSFGEKTPVAKSSAQIGFTPLAKQLDSWMTPVDPQPEIVEEEYEEEPEPVVTPNVEEQAAEPSPVPTSFFEDEMIVREEAEVQSENDLEEQVVEAIELAPAEVESENEPKDEVIGVLEFAPAEPESEHDLEDTVMEAIEFAPAVLDDEDLALAAEADELSLVEEEIANSNDVVDAVAYAVEDEAVSEASQEYGDENMVPIDPELLSLGQQIAPEQHQEPTVEHVTNVVPETEVEAEEEHPTPPATRAVQRSASPFTPARPTIGRSFHTVCKVPLKAEGAESPIKPSPRKRPASASRVTAHRTAPPPPTPTIVYHNGSSTPAKSTNWSTSATPTRTPRRDLDNRVLRGAVVYVDVHTSEGADASAVFVELLNQMGAKCVKSWGWNPSTMSLPGGVISPETAESAKVGITHVVFKDGGKRTLEKVRETNGVVLCVGVGWVLDCERMDEWLDESPYSIDTAIVPRGGNRRRKSMEPRALANMNGTLVSTPGRASSKEPTAPATARPARIGRRESTQWIRTPRSAEAATSNQDQDVEMNDYTMPELSPLPTTPSAEALSMYAEHILDNEGGVEETPYYSGREKEELVMRTVPANKMVVREQDGPSQMGSEALMQRLMMARRKSLQWAPKVGSPLARQ</sequence>
<dbReference type="STRING" id="342668.A0A1B8GS51"/>
<feature type="region of interest" description="Disordered" evidence="1">
    <location>
        <begin position="1"/>
        <end position="157"/>
    </location>
</feature>
<dbReference type="InterPro" id="IPR036420">
    <property type="entry name" value="BRCT_dom_sf"/>
</dbReference>
<dbReference type="InterPro" id="IPR022047">
    <property type="entry name" value="Microcephalin-like"/>
</dbReference>
<feature type="compositionally biased region" description="Low complexity" evidence="1">
    <location>
        <begin position="341"/>
        <end position="360"/>
    </location>
</feature>
<reference evidence="3 4" key="1">
    <citation type="submission" date="2016-03" db="EMBL/GenBank/DDBJ databases">
        <title>Comparative genomics of Pseudogymnoascus destructans, the fungus causing white-nose syndrome of bats.</title>
        <authorList>
            <person name="Palmer J.M."/>
            <person name="Drees K.P."/>
            <person name="Foster J.T."/>
            <person name="Lindner D.L."/>
        </authorList>
    </citation>
    <scope>NUCLEOTIDE SEQUENCE [LARGE SCALE GENOMIC DNA]</scope>
    <source>
        <strain evidence="3 4">UAMH 10579</strain>
    </source>
</reference>
<dbReference type="GeneID" id="28837010"/>
<feature type="region of interest" description="Disordered" evidence="1">
    <location>
        <begin position="515"/>
        <end position="564"/>
    </location>
</feature>
<dbReference type="OrthoDB" id="2384350at2759"/>
<dbReference type="PANTHER" id="PTHR14625:SF3">
    <property type="entry name" value="MICROCEPHALIN"/>
    <property type="match status" value="1"/>
</dbReference>
<feature type="region of interest" description="Disordered" evidence="1">
    <location>
        <begin position="815"/>
        <end position="844"/>
    </location>
</feature>
<accession>A0A1B8GS51</accession>
<feature type="compositionally biased region" description="Low complexity" evidence="1">
    <location>
        <begin position="553"/>
        <end position="564"/>
    </location>
</feature>
<dbReference type="Gene3D" id="3.40.50.10190">
    <property type="entry name" value="BRCT domain"/>
    <property type="match status" value="1"/>
</dbReference>
<feature type="compositionally biased region" description="Acidic residues" evidence="1">
    <location>
        <begin position="540"/>
        <end position="552"/>
    </location>
</feature>
<dbReference type="PANTHER" id="PTHR14625">
    <property type="entry name" value="MICROCEPHALIN"/>
    <property type="match status" value="1"/>
</dbReference>
<feature type="region of interest" description="Disordered" evidence="1">
    <location>
        <begin position="623"/>
        <end position="650"/>
    </location>
</feature>
<dbReference type="EMBL" id="KV460216">
    <property type="protein sequence ID" value="OBT98651.1"/>
    <property type="molecule type" value="Genomic_DNA"/>
</dbReference>
<dbReference type="SUPFAM" id="SSF52113">
    <property type="entry name" value="BRCT domain"/>
    <property type="match status" value="1"/>
</dbReference>
<feature type="region of interest" description="Disordered" evidence="1">
    <location>
        <begin position="431"/>
        <end position="489"/>
    </location>
</feature>
<dbReference type="InterPro" id="IPR001357">
    <property type="entry name" value="BRCT_dom"/>
</dbReference>
<name>A0A1B8GS51_9PEZI</name>
<feature type="compositionally biased region" description="Low complexity" evidence="1">
    <location>
        <begin position="1077"/>
        <end position="1086"/>
    </location>
</feature>
<feature type="domain" description="BRCT" evidence="2">
    <location>
        <begin position="974"/>
        <end position="1037"/>
    </location>
</feature>
<evidence type="ECO:0000259" key="2">
    <source>
        <dbReference type="PROSITE" id="PS50172"/>
    </source>
</evidence>
<feature type="region of interest" description="Disordered" evidence="1">
    <location>
        <begin position="186"/>
        <end position="282"/>
    </location>
</feature>
<dbReference type="CDD" id="cd17716">
    <property type="entry name" value="BRCT_microcephalin_rpt1"/>
    <property type="match status" value="1"/>
</dbReference>
<dbReference type="RefSeq" id="XP_018132384.1">
    <property type="nucleotide sequence ID" value="XM_018273109.2"/>
</dbReference>
<keyword evidence="4" id="KW-1185">Reference proteome</keyword>
<dbReference type="PROSITE" id="PS50172">
    <property type="entry name" value="BRCT"/>
    <property type="match status" value="1"/>
</dbReference>
<evidence type="ECO:0000256" key="1">
    <source>
        <dbReference type="SAM" id="MobiDB-lite"/>
    </source>
</evidence>
<feature type="compositionally biased region" description="Polar residues" evidence="1">
    <location>
        <begin position="474"/>
        <end position="483"/>
    </location>
</feature>
<feature type="compositionally biased region" description="Low complexity" evidence="1">
    <location>
        <begin position="518"/>
        <end position="532"/>
    </location>
</feature>
<feature type="compositionally biased region" description="Polar residues" evidence="1">
    <location>
        <begin position="379"/>
        <end position="405"/>
    </location>
</feature>
<dbReference type="AlphaFoldDB" id="A0A1B8GS51"/>
<feature type="region of interest" description="Disordered" evidence="1">
    <location>
        <begin position="1063"/>
        <end position="1113"/>
    </location>
</feature>
<reference evidence="4" key="2">
    <citation type="journal article" date="2018" name="Nat. Commun.">
        <title>Extreme sensitivity to ultraviolet light in the fungal pathogen causing white-nose syndrome of bats.</title>
        <authorList>
            <person name="Palmer J.M."/>
            <person name="Drees K.P."/>
            <person name="Foster J.T."/>
            <person name="Lindner D.L."/>
        </authorList>
    </citation>
    <scope>NUCLEOTIDE SEQUENCE [LARGE SCALE GENOMIC DNA]</scope>
    <source>
        <strain evidence="4">UAMH 10579</strain>
    </source>
</reference>
<feature type="region of interest" description="Disordered" evidence="1">
    <location>
        <begin position="304"/>
        <end position="405"/>
    </location>
</feature>
<proteinExistence type="predicted"/>
<dbReference type="GO" id="GO:0000278">
    <property type="term" value="P:mitotic cell cycle"/>
    <property type="evidence" value="ECO:0007669"/>
    <property type="project" value="TreeGrafter"/>
</dbReference>
<feature type="region of interest" description="Disordered" evidence="1">
    <location>
        <begin position="859"/>
        <end position="920"/>
    </location>
</feature>